<dbReference type="InterPro" id="IPR032432">
    <property type="entry name" value="Radical_SAM_C"/>
</dbReference>
<keyword evidence="3" id="KW-0949">S-adenosyl-L-methionine</keyword>
<comment type="cofactor">
    <cofactor evidence="1">
        <name>[4Fe-4S] cluster</name>
        <dbReference type="ChEBI" id="CHEBI:49883"/>
    </cofactor>
</comment>
<keyword evidence="2" id="KW-0004">4Fe-4S</keyword>
<dbReference type="SFLD" id="SFLDG01091">
    <property type="entry name" value="uncharacterized_CHP01210-like"/>
    <property type="match status" value="1"/>
</dbReference>
<dbReference type="InterPro" id="IPR039661">
    <property type="entry name" value="ELP3"/>
</dbReference>
<accession>A0ABY9R2B1</accession>
<feature type="region of interest" description="Disordered" evidence="7">
    <location>
        <begin position="298"/>
        <end position="364"/>
    </location>
</feature>
<dbReference type="Proteomes" id="UP001180616">
    <property type="component" value="Chromosome"/>
</dbReference>
<gene>
    <name evidence="9" type="ORF">KPS_003253</name>
</gene>
<sequence length="396" mass="42489">MENTTTRLHLLATYLRLRFGARVQKVPLDAGFSCPNRDGTLSRGGCVFCNPRGSGSGLGEDGLTLEEQWTVWTGRYARTRNAGLFIAYLQSFSNTYGPIDKLRHVLGVLPVLPGIVGAAVGTRPDCVDNERLDLVAALPLPEVWLELGLQSAHDATLARINRGHDAAASERAVRDAAARGLRVCAHLIAGLPGENGDDFLASVDWVNRLPVHGVKFHGLYVCEHTALARQWRAGEYTPLERETYADLIARALPRLRPEIVIQRLTGDPAGDELLAPDWAKDKRATTARIHELLAQRGTWQGKDVAKDAPNGPNGRGGLGVPNESGAPGTSGTSGAPGASPAPPALAAPPAWFAVPPHRLPGATPRLRDTEQARAWETEYAAACATFPHLRPVPDGE</sequence>
<evidence type="ECO:0000313" key="10">
    <source>
        <dbReference type="Proteomes" id="UP001180616"/>
    </source>
</evidence>
<dbReference type="SFLD" id="SFLDS00029">
    <property type="entry name" value="Radical_SAM"/>
    <property type="match status" value="1"/>
</dbReference>
<dbReference type="SFLD" id="SFLDG01086">
    <property type="entry name" value="elongater_protein-like"/>
    <property type="match status" value="1"/>
</dbReference>
<dbReference type="SUPFAM" id="SSF102114">
    <property type="entry name" value="Radical SAM enzymes"/>
    <property type="match status" value="1"/>
</dbReference>
<evidence type="ECO:0000256" key="7">
    <source>
        <dbReference type="SAM" id="MobiDB-lite"/>
    </source>
</evidence>
<dbReference type="RefSeq" id="WP_309541186.1">
    <property type="nucleotide sequence ID" value="NZ_CP133659.1"/>
</dbReference>
<evidence type="ECO:0000256" key="4">
    <source>
        <dbReference type="ARBA" id="ARBA00022723"/>
    </source>
</evidence>
<feature type="compositionally biased region" description="Low complexity" evidence="7">
    <location>
        <begin position="324"/>
        <end position="338"/>
    </location>
</feature>
<dbReference type="Pfam" id="PF04055">
    <property type="entry name" value="Radical_SAM"/>
    <property type="match status" value="1"/>
</dbReference>
<dbReference type="PROSITE" id="PS51918">
    <property type="entry name" value="RADICAL_SAM"/>
    <property type="match status" value="1"/>
</dbReference>
<protein>
    <submittedName>
        <fullName evidence="9">TIGR01212 family radical SAM protein</fullName>
    </submittedName>
</protein>
<dbReference type="PANTHER" id="PTHR11135:SF1">
    <property type="entry name" value="PROTEIN YHCC"/>
    <property type="match status" value="1"/>
</dbReference>
<reference evidence="9" key="1">
    <citation type="submission" date="2023-09" db="EMBL/GenBank/DDBJ databases">
        <authorList>
            <consortium name="CW5 consortium"/>
            <person name="Lu C.-W."/>
        </authorList>
    </citation>
    <scope>NUCLEOTIDE SEQUENCE</scope>
    <source>
        <strain evidence="9">KPS</strain>
    </source>
</reference>
<evidence type="ECO:0000256" key="3">
    <source>
        <dbReference type="ARBA" id="ARBA00022691"/>
    </source>
</evidence>
<dbReference type="Pfam" id="PF16199">
    <property type="entry name" value="Radical_SAM_C"/>
    <property type="match status" value="1"/>
</dbReference>
<keyword evidence="10" id="KW-1185">Reference proteome</keyword>
<evidence type="ECO:0000259" key="8">
    <source>
        <dbReference type="PROSITE" id="PS51918"/>
    </source>
</evidence>
<dbReference type="SMART" id="SM00729">
    <property type="entry name" value="Elp3"/>
    <property type="match status" value="1"/>
</dbReference>
<name>A0ABY9R2B1_9BACT</name>
<keyword evidence="5" id="KW-0408">Iron</keyword>
<dbReference type="InterPro" id="IPR006638">
    <property type="entry name" value="Elp3/MiaA/NifB-like_rSAM"/>
</dbReference>
<dbReference type="PANTHER" id="PTHR11135">
    <property type="entry name" value="HISTONE ACETYLTRANSFERASE-RELATED"/>
    <property type="match status" value="1"/>
</dbReference>
<dbReference type="InterPro" id="IPR007197">
    <property type="entry name" value="rSAM"/>
</dbReference>
<evidence type="ECO:0000256" key="6">
    <source>
        <dbReference type="ARBA" id="ARBA00023014"/>
    </source>
</evidence>
<evidence type="ECO:0000256" key="2">
    <source>
        <dbReference type="ARBA" id="ARBA00022485"/>
    </source>
</evidence>
<proteinExistence type="predicted"/>
<keyword evidence="6" id="KW-0411">Iron-sulfur</keyword>
<evidence type="ECO:0000256" key="1">
    <source>
        <dbReference type="ARBA" id="ARBA00001966"/>
    </source>
</evidence>
<keyword evidence="4" id="KW-0479">Metal-binding</keyword>
<dbReference type="Gene3D" id="3.30.750.200">
    <property type="match status" value="1"/>
</dbReference>
<evidence type="ECO:0000313" key="9">
    <source>
        <dbReference type="EMBL" id="WMW65148.1"/>
    </source>
</evidence>
<dbReference type="InterPro" id="IPR058240">
    <property type="entry name" value="rSAM_sf"/>
</dbReference>
<dbReference type="InterPro" id="IPR005911">
    <property type="entry name" value="YhcC-like"/>
</dbReference>
<feature type="domain" description="Radical SAM core" evidence="8">
    <location>
        <begin position="18"/>
        <end position="267"/>
    </location>
</feature>
<evidence type="ECO:0000256" key="5">
    <source>
        <dbReference type="ARBA" id="ARBA00023004"/>
    </source>
</evidence>
<dbReference type="EMBL" id="CP133659">
    <property type="protein sequence ID" value="WMW65148.1"/>
    <property type="molecule type" value="Genomic_DNA"/>
</dbReference>
<feature type="compositionally biased region" description="Low complexity" evidence="7">
    <location>
        <begin position="347"/>
        <end position="356"/>
    </location>
</feature>
<dbReference type="NCBIfam" id="TIGR01212">
    <property type="entry name" value="TIGR01212 family radical SAM protein"/>
    <property type="match status" value="1"/>
</dbReference>
<organism evidence="9 10">
    <name type="scientific">Nitratidesulfovibrio liaohensis</name>
    <dbReference type="NCBI Taxonomy" id="2604158"/>
    <lineage>
        <taxon>Bacteria</taxon>
        <taxon>Pseudomonadati</taxon>
        <taxon>Thermodesulfobacteriota</taxon>
        <taxon>Desulfovibrionia</taxon>
        <taxon>Desulfovibrionales</taxon>
        <taxon>Desulfovibrionaceae</taxon>
        <taxon>Nitratidesulfovibrio</taxon>
    </lineage>
</organism>